<dbReference type="InterPro" id="IPR036259">
    <property type="entry name" value="MFS_trans_sf"/>
</dbReference>
<feature type="transmembrane region" description="Helical" evidence="7">
    <location>
        <begin position="237"/>
        <end position="258"/>
    </location>
</feature>
<organism evidence="9 10">
    <name type="scientific">Penicillium canescens</name>
    <dbReference type="NCBI Taxonomy" id="5083"/>
    <lineage>
        <taxon>Eukaryota</taxon>
        <taxon>Fungi</taxon>
        <taxon>Dikarya</taxon>
        <taxon>Ascomycota</taxon>
        <taxon>Pezizomycotina</taxon>
        <taxon>Eurotiomycetes</taxon>
        <taxon>Eurotiomycetidae</taxon>
        <taxon>Eurotiales</taxon>
        <taxon>Aspergillaceae</taxon>
        <taxon>Penicillium</taxon>
    </lineage>
</organism>
<evidence type="ECO:0000259" key="8">
    <source>
        <dbReference type="PROSITE" id="PS50850"/>
    </source>
</evidence>
<feature type="transmembrane region" description="Helical" evidence="7">
    <location>
        <begin position="177"/>
        <end position="195"/>
    </location>
</feature>
<dbReference type="PANTHER" id="PTHR43791">
    <property type="entry name" value="PERMEASE-RELATED"/>
    <property type="match status" value="1"/>
</dbReference>
<name>A0AAD6HYJ2_PENCN</name>
<keyword evidence="2" id="KW-0813">Transport</keyword>
<feature type="transmembrane region" description="Helical" evidence="7">
    <location>
        <begin position="202"/>
        <end position="225"/>
    </location>
</feature>
<dbReference type="AlphaFoldDB" id="A0AAD6HYJ2"/>
<feature type="transmembrane region" description="Helical" evidence="7">
    <location>
        <begin position="441"/>
        <end position="463"/>
    </location>
</feature>
<feature type="transmembrane region" description="Helical" evidence="7">
    <location>
        <begin position="511"/>
        <end position="531"/>
    </location>
</feature>
<comment type="subcellular location">
    <subcellularLocation>
        <location evidence="1">Membrane</location>
        <topology evidence="1">Multi-pass membrane protein</topology>
    </subcellularLocation>
</comment>
<dbReference type="Gene3D" id="1.20.1250.20">
    <property type="entry name" value="MFS general substrate transporter like domains"/>
    <property type="match status" value="1"/>
</dbReference>
<dbReference type="Proteomes" id="UP001219568">
    <property type="component" value="Unassembled WGS sequence"/>
</dbReference>
<comment type="caution">
    <text evidence="9">The sequence shown here is derived from an EMBL/GenBank/DDBJ whole genome shotgun (WGS) entry which is preliminary data.</text>
</comment>
<evidence type="ECO:0000256" key="2">
    <source>
        <dbReference type="ARBA" id="ARBA00022448"/>
    </source>
</evidence>
<evidence type="ECO:0000256" key="5">
    <source>
        <dbReference type="ARBA" id="ARBA00023136"/>
    </source>
</evidence>
<keyword evidence="4 7" id="KW-1133">Transmembrane helix</keyword>
<evidence type="ECO:0000256" key="1">
    <source>
        <dbReference type="ARBA" id="ARBA00004141"/>
    </source>
</evidence>
<dbReference type="InterPro" id="IPR020846">
    <property type="entry name" value="MFS_dom"/>
</dbReference>
<feature type="transmembrane region" description="Helical" evidence="7">
    <location>
        <begin position="377"/>
        <end position="403"/>
    </location>
</feature>
<evidence type="ECO:0000313" key="9">
    <source>
        <dbReference type="EMBL" id="KAJ6022845.1"/>
    </source>
</evidence>
<dbReference type="InterPro" id="IPR011701">
    <property type="entry name" value="MFS"/>
</dbReference>
<feature type="transmembrane region" description="Helical" evidence="7">
    <location>
        <begin position="415"/>
        <end position="435"/>
    </location>
</feature>
<accession>A0AAD6HYJ2</accession>
<dbReference type="GO" id="GO:0022857">
    <property type="term" value="F:transmembrane transporter activity"/>
    <property type="evidence" value="ECO:0007669"/>
    <property type="project" value="InterPro"/>
</dbReference>
<sequence>MESRSSKEPPVSYSEPQDSEDYHSKEEAPATLADPEQPRESKSLFSALFSRKRIVDPDAIATVRSVFDDPLLGRFYLPKPDYENLHRFDIKERWTHREETSVRRKTDCKILVWILVMFFGLNLDRGNLGNAAADNLLDDLNITTNDYNNAQNMYRVGFLIAEIPSQMLGKRLGPDRWIPFQIILWSLASGGQFFMHNRAGFFACRFFIGLFMGGFIPDSILYLSYFYTKTEMPFRLAMFWFVDSMSGVIASFIAYGVLHMRGVDGREGWRWLFLIEALISIVIGFLSFLFLVPGPTQTKTWWNPKGYFTEREEMIIVSRVLRDDPSKGDMHNREALSLGMFWQSLKDYDLWPIYVIGMLFEIPTSPPKTYLTLSLKAIGFGTFQTTLLTIPVTVFGAINLVLITELTERFHQISVIGLLTQVWSLPLLIVLYTSSGSLSNWGLYAVTFILLGWPNPHAAHVGWCSRLSNAVRTRTVSAALYNITIQLSGIASSNIYRKDDKPLYRRGNSQLIAINIATIVAYILAKAYYVARNRWKKTQWESLTAEEKATYLQTTTDQGNKRLDFQFDS</sequence>
<reference evidence="9" key="1">
    <citation type="journal article" date="2023" name="IMA Fungus">
        <title>Comparative genomic study of the Penicillium genus elucidates a diverse pangenome and 15 lateral gene transfer events.</title>
        <authorList>
            <person name="Petersen C."/>
            <person name="Sorensen T."/>
            <person name="Nielsen M.R."/>
            <person name="Sondergaard T.E."/>
            <person name="Sorensen J.L."/>
            <person name="Fitzpatrick D.A."/>
            <person name="Frisvad J.C."/>
            <person name="Nielsen K.L."/>
        </authorList>
    </citation>
    <scope>NUCLEOTIDE SEQUENCE</scope>
    <source>
        <strain evidence="9">IBT 15450</strain>
    </source>
</reference>
<dbReference type="SUPFAM" id="SSF103473">
    <property type="entry name" value="MFS general substrate transporter"/>
    <property type="match status" value="1"/>
</dbReference>
<protein>
    <recommendedName>
        <fullName evidence="8">Major facilitator superfamily (MFS) profile domain-containing protein</fullName>
    </recommendedName>
</protein>
<evidence type="ECO:0000313" key="10">
    <source>
        <dbReference type="Proteomes" id="UP001219568"/>
    </source>
</evidence>
<evidence type="ECO:0000256" key="4">
    <source>
        <dbReference type="ARBA" id="ARBA00022989"/>
    </source>
</evidence>
<feature type="domain" description="Major facilitator superfamily (MFS) profile" evidence="8">
    <location>
        <begin position="110"/>
        <end position="569"/>
    </location>
</feature>
<gene>
    <name evidence="9" type="ORF">N7460_013240</name>
</gene>
<feature type="region of interest" description="Disordered" evidence="6">
    <location>
        <begin position="1"/>
        <end position="39"/>
    </location>
</feature>
<evidence type="ECO:0000256" key="3">
    <source>
        <dbReference type="ARBA" id="ARBA00022692"/>
    </source>
</evidence>
<feature type="transmembrane region" description="Helical" evidence="7">
    <location>
        <begin position="270"/>
        <end position="292"/>
    </location>
</feature>
<evidence type="ECO:0000256" key="6">
    <source>
        <dbReference type="SAM" id="MobiDB-lite"/>
    </source>
</evidence>
<dbReference type="Pfam" id="PF07690">
    <property type="entry name" value="MFS_1"/>
    <property type="match status" value="1"/>
</dbReference>
<keyword evidence="5 7" id="KW-0472">Membrane</keyword>
<evidence type="ECO:0000256" key="7">
    <source>
        <dbReference type="SAM" id="Phobius"/>
    </source>
</evidence>
<keyword evidence="3 7" id="KW-0812">Transmembrane</keyword>
<dbReference type="PROSITE" id="PS50850">
    <property type="entry name" value="MFS"/>
    <property type="match status" value="1"/>
</dbReference>
<dbReference type="EMBL" id="JAQJZL010000016">
    <property type="protein sequence ID" value="KAJ6022845.1"/>
    <property type="molecule type" value="Genomic_DNA"/>
</dbReference>
<dbReference type="PANTHER" id="PTHR43791:SF65">
    <property type="entry name" value="MAJOR FACILITATOR SUPERFAMILY (MFS) PROFILE DOMAIN-CONTAINING PROTEIN-RELATED"/>
    <property type="match status" value="1"/>
</dbReference>
<reference evidence="9" key="2">
    <citation type="submission" date="2023-01" db="EMBL/GenBank/DDBJ databases">
        <authorList>
            <person name="Petersen C."/>
        </authorList>
    </citation>
    <scope>NUCLEOTIDE SEQUENCE</scope>
    <source>
        <strain evidence="9">IBT 15450</strain>
    </source>
</reference>
<dbReference type="FunFam" id="1.20.1250.20:FF:000106">
    <property type="entry name" value="MFS transporter, putative"/>
    <property type="match status" value="1"/>
</dbReference>
<proteinExistence type="predicted"/>
<dbReference type="GO" id="GO:0016020">
    <property type="term" value="C:membrane"/>
    <property type="evidence" value="ECO:0007669"/>
    <property type="project" value="UniProtKB-SubCell"/>
</dbReference>
<feature type="transmembrane region" description="Helical" evidence="7">
    <location>
        <begin position="475"/>
        <end position="496"/>
    </location>
</feature>
<keyword evidence="10" id="KW-1185">Reference proteome</keyword>